<sequence length="218" mass="24211">MPFVSALRNAAPAVASLSQNSEEYWFLEDVFQRILHGDIEDAYDAVELLEENIDEYLEDGEDFPEAAAFAFAEEPEEYTEALAEALWAAAYTTAQAWDEETTDTDRFVEAIGALEELGIDAGIFTDFADVEPREGQRGAVVLWVNAWENFDNDDAVPVMLSLAERGDATMDEVEADAIGAFSEAGLAAERTEHRGFIVVPMRWRHHVSSWEDAGGHEV</sequence>
<dbReference type="Proteomes" id="UP000433493">
    <property type="component" value="Unassembled WGS sequence"/>
</dbReference>
<gene>
    <name evidence="1" type="ORF">F8O05_10000</name>
</gene>
<name>A0A7J5BA63_9MICO</name>
<organism evidence="1 2">
    <name type="scientific">Gulosibacter chungangensis</name>
    <dbReference type="NCBI Taxonomy" id="979746"/>
    <lineage>
        <taxon>Bacteria</taxon>
        <taxon>Bacillati</taxon>
        <taxon>Actinomycetota</taxon>
        <taxon>Actinomycetes</taxon>
        <taxon>Micrococcales</taxon>
        <taxon>Microbacteriaceae</taxon>
        <taxon>Gulosibacter</taxon>
    </lineage>
</organism>
<comment type="caution">
    <text evidence="1">The sequence shown here is derived from an EMBL/GenBank/DDBJ whole genome shotgun (WGS) entry which is preliminary data.</text>
</comment>
<dbReference type="OrthoDB" id="5117723at2"/>
<accession>A0A7J5BA63</accession>
<protein>
    <submittedName>
        <fullName evidence="1">Uncharacterized protein</fullName>
    </submittedName>
</protein>
<dbReference type="RefSeq" id="WP_158052604.1">
    <property type="nucleotide sequence ID" value="NZ_WBKB01000006.1"/>
</dbReference>
<proteinExistence type="predicted"/>
<evidence type="ECO:0000313" key="2">
    <source>
        <dbReference type="Proteomes" id="UP000433493"/>
    </source>
</evidence>
<keyword evidence="2" id="KW-1185">Reference proteome</keyword>
<dbReference type="AlphaFoldDB" id="A0A7J5BA63"/>
<evidence type="ECO:0000313" key="1">
    <source>
        <dbReference type="EMBL" id="KAB1642149.1"/>
    </source>
</evidence>
<dbReference type="EMBL" id="WBKB01000006">
    <property type="protein sequence ID" value="KAB1642149.1"/>
    <property type="molecule type" value="Genomic_DNA"/>
</dbReference>
<reference evidence="1 2" key="1">
    <citation type="submission" date="2019-09" db="EMBL/GenBank/DDBJ databases">
        <title>Phylogeny of genus Pseudoclavibacter and closely related genus.</title>
        <authorList>
            <person name="Li Y."/>
        </authorList>
    </citation>
    <scope>NUCLEOTIDE SEQUENCE [LARGE SCALE GENOMIC DNA]</scope>
    <source>
        <strain evidence="1 2">KCTC 13959</strain>
    </source>
</reference>